<dbReference type="Proteomes" id="UP000019489">
    <property type="component" value="Unassembled WGS sequence"/>
</dbReference>
<evidence type="ECO:0000313" key="1">
    <source>
        <dbReference type="EMBL" id="EWS99883.1"/>
    </source>
</evidence>
<sequence length="95" mass="10932">MDPRTVTAPRAEIRCPRGHRIGVADNNFFYFGSDPIPLTASDSFDTWCRRCGRRLDPMWHVKIPELKKLLNEREAAGARRPVKIKIAEVSQPRPF</sequence>
<dbReference type="RefSeq" id="WP_034809716.1">
    <property type="nucleotide sequence ID" value="NZ_AWSA01000066.1"/>
</dbReference>
<dbReference type="AlphaFoldDB" id="W9G7N5"/>
<accession>W9G7N5</accession>
<gene>
    <name evidence="1" type="ORF">N865_19955</name>
</gene>
<dbReference type="EMBL" id="AWSA01000066">
    <property type="protein sequence ID" value="EWS99883.1"/>
    <property type="molecule type" value="Genomic_DNA"/>
</dbReference>
<organism evidence="1 2">
    <name type="scientific">Intrasporangium oryzae NRRL B-24470</name>
    <dbReference type="NCBI Taxonomy" id="1386089"/>
    <lineage>
        <taxon>Bacteria</taxon>
        <taxon>Bacillati</taxon>
        <taxon>Actinomycetota</taxon>
        <taxon>Actinomycetes</taxon>
        <taxon>Micrococcales</taxon>
        <taxon>Intrasporangiaceae</taxon>
        <taxon>Intrasporangium</taxon>
    </lineage>
</organism>
<protein>
    <submittedName>
        <fullName evidence="1">Uncharacterized protein</fullName>
    </submittedName>
</protein>
<evidence type="ECO:0000313" key="2">
    <source>
        <dbReference type="Proteomes" id="UP000019489"/>
    </source>
</evidence>
<reference evidence="1 2" key="1">
    <citation type="submission" date="2013-08" db="EMBL/GenBank/DDBJ databases">
        <title>Intrasporangium oryzae NRRL B-24470.</title>
        <authorList>
            <person name="Liu H."/>
            <person name="Wang G."/>
        </authorList>
    </citation>
    <scope>NUCLEOTIDE SEQUENCE [LARGE SCALE GENOMIC DNA]</scope>
    <source>
        <strain evidence="1 2">NRRL B-24470</strain>
    </source>
</reference>
<keyword evidence="2" id="KW-1185">Reference proteome</keyword>
<comment type="caution">
    <text evidence="1">The sequence shown here is derived from an EMBL/GenBank/DDBJ whole genome shotgun (WGS) entry which is preliminary data.</text>
</comment>
<proteinExistence type="predicted"/>
<name>W9G7N5_9MICO</name>